<dbReference type="AlphaFoldDB" id="A0A9X5GUH6"/>
<keyword evidence="3" id="KW-0645">Protease</keyword>
<reference evidence="9" key="1">
    <citation type="submission" date="2018-09" db="EMBL/GenBank/DDBJ databases">
        <title>Murine metabolic-syndrome-specific gut microbial biobank.</title>
        <authorList>
            <person name="Liu C."/>
        </authorList>
    </citation>
    <scope>NUCLEOTIDE SEQUENCE</scope>
    <source>
        <strain evidence="9">D42-62</strain>
    </source>
</reference>
<dbReference type="GO" id="GO:0016020">
    <property type="term" value="C:membrane"/>
    <property type="evidence" value="ECO:0007669"/>
    <property type="project" value="InterPro"/>
</dbReference>
<dbReference type="GO" id="GO:0006508">
    <property type="term" value="P:proteolysis"/>
    <property type="evidence" value="ECO:0007669"/>
    <property type="project" value="UniProtKB-KW"/>
</dbReference>
<dbReference type="Proteomes" id="UP001154420">
    <property type="component" value="Unassembled WGS sequence"/>
</dbReference>
<proteinExistence type="predicted"/>
<dbReference type="InterPro" id="IPR006741">
    <property type="entry name" value="AgrB"/>
</dbReference>
<feature type="transmembrane region" description="Helical" evidence="8">
    <location>
        <begin position="159"/>
        <end position="177"/>
    </location>
</feature>
<dbReference type="Pfam" id="PF04647">
    <property type="entry name" value="AgrB"/>
    <property type="match status" value="1"/>
</dbReference>
<keyword evidence="7 8" id="KW-0472">Membrane</keyword>
<evidence type="ECO:0000256" key="8">
    <source>
        <dbReference type="SAM" id="Phobius"/>
    </source>
</evidence>
<comment type="caution">
    <text evidence="9">The sequence shown here is derived from an EMBL/GenBank/DDBJ whole genome shotgun (WGS) entry which is preliminary data.</text>
</comment>
<dbReference type="GO" id="GO:0008233">
    <property type="term" value="F:peptidase activity"/>
    <property type="evidence" value="ECO:0007669"/>
    <property type="project" value="UniProtKB-KW"/>
</dbReference>
<keyword evidence="2" id="KW-0673">Quorum sensing</keyword>
<evidence type="ECO:0000313" key="9">
    <source>
        <dbReference type="EMBL" id="NBJ94870.1"/>
    </source>
</evidence>
<name>A0A9X5GUH6_9FIRM</name>
<keyword evidence="6 8" id="KW-1133">Transmembrane helix</keyword>
<accession>A0A9X5GUH6</accession>
<dbReference type="SMART" id="SM00793">
    <property type="entry name" value="AgrB"/>
    <property type="match status" value="1"/>
</dbReference>
<evidence type="ECO:0000256" key="2">
    <source>
        <dbReference type="ARBA" id="ARBA00022654"/>
    </source>
</evidence>
<evidence type="ECO:0000256" key="5">
    <source>
        <dbReference type="ARBA" id="ARBA00022801"/>
    </source>
</evidence>
<evidence type="ECO:0000256" key="4">
    <source>
        <dbReference type="ARBA" id="ARBA00022692"/>
    </source>
</evidence>
<feature type="transmembrane region" description="Helical" evidence="8">
    <location>
        <begin position="72"/>
        <end position="90"/>
    </location>
</feature>
<keyword evidence="4 8" id="KW-0812">Transmembrane</keyword>
<keyword evidence="10" id="KW-1185">Reference proteome</keyword>
<dbReference type="EMBL" id="QZDT01000054">
    <property type="protein sequence ID" value="NBJ94870.1"/>
    <property type="molecule type" value="Genomic_DNA"/>
</dbReference>
<dbReference type="OrthoDB" id="9815055at2"/>
<feature type="transmembrane region" description="Helical" evidence="8">
    <location>
        <begin position="25"/>
        <end position="52"/>
    </location>
</feature>
<evidence type="ECO:0000256" key="1">
    <source>
        <dbReference type="ARBA" id="ARBA00022475"/>
    </source>
</evidence>
<feature type="transmembrane region" description="Helical" evidence="8">
    <location>
        <begin position="96"/>
        <end position="114"/>
    </location>
</feature>
<evidence type="ECO:0000313" key="10">
    <source>
        <dbReference type="Proteomes" id="UP001154420"/>
    </source>
</evidence>
<evidence type="ECO:0000256" key="7">
    <source>
        <dbReference type="ARBA" id="ARBA00023136"/>
    </source>
</evidence>
<gene>
    <name evidence="9" type="ORF">D5281_20410</name>
</gene>
<dbReference type="RefSeq" id="WP_160239734.1">
    <property type="nucleotide sequence ID" value="NZ_QZDT01000054.1"/>
</dbReference>
<keyword evidence="5" id="KW-0378">Hydrolase</keyword>
<keyword evidence="1" id="KW-1003">Cell membrane</keyword>
<protein>
    <submittedName>
        <fullName evidence="9">Uncharacterized protein</fullName>
    </submittedName>
</protein>
<evidence type="ECO:0000256" key="6">
    <source>
        <dbReference type="ARBA" id="ARBA00022989"/>
    </source>
</evidence>
<dbReference type="GO" id="GO:0009372">
    <property type="term" value="P:quorum sensing"/>
    <property type="evidence" value="ECO:0007669"/>
    <property type="project" value="UniProtKB-KW"/>
</dbReference>
<sequence>MSIQIEQLSEEEREEIINYGIRRSIVISISTIVTIMAGYLLGIVWQSIFFLFCFSALRKYAGGYHADTPIRCYFLSFITLFIALMGIKILQCDDNVGILIQTINLLIIIFLSPIDSVVHRLEYEEKKEYGTRAKKIALIYYVLYCILKKASIVYISTPIAVACSMVGISLIGGYIKYRKVAMSTE</sequence>
<evidence type="ECO:0000256" key="3">
    <source>
        <dbReference type="ARBA" id="ARBA00022670"/>
    </source>
</evidence>
<organism evidence="9 10">
    <name type="scientific">Parablautia muri</name>
    <dbReference type="NCBI Taxonomy" id="2320879"/>
    <lineage>
        <taxon>Bacteria</taxon>
        <taxon>Bacillati</taxon>
        <taxon>Bacillota</taxon>
        <taxon>Clostridia</taxon>
        <taxon>Lachnospirales</taxon>
        <taxon>Lachnospiraceae</taxon>
        <taxon>Parablautia</taxon>
    </lineage>
</organism>